<dbReference type="Gene3D" id="2.30.30.830">
    <property type="match status" value="1"/>
</dbReference>
<dbReference type="RefSeq" id="WP_193082923.1">
    <property type="nucleotide sequence ID" value="NZ_CP045201.1"/>
</dbReference>
<organism evidence="1 2">
    <name type="scientific">Pseudooceanicola spongiae</name>
    <dbReference type="NCBI Taxonomy" id="2613965"/>
    <lineage>
        <taxon>Bacteria</taxon>
        <taxon>Pseudomonadati</taxon>
        <taxon>Pseudomonadota</taxon>
        <taxon>Alphaproteobacteria</taxon>
        <taxon>Rhodobacterales</taxon>
        <taxon>Paracoccaceae</taxon>
        <taxon>Pseudooceanicola</taxon>
    </lineage>
</organism>
<evidence type="ECO:0008006" key="3">
    <source>
        <dbReference type="Google" id="ProtNLM"/>
    </source>
</evidence>
<keyword evidence="2" id="KW-1185">Reference proteome</keyword>
<evidence type="ECO:0000313" key="2">
    <source>
        <dbReference type="Proteomes" id="UP000594118"/>
    </source>
</evidence>
<protein>
    <recommendedName>
        <fullName evidence="3">Pilus assembly protein PilP</fullName>
    </recommendedName>
</protein>
<evidence type="ECO:0000313" key="1">
    <source>
        <dbReference type="EMBL" id="QOL80605.1"/>
    </source>
</evidence>
<dbReference type="Proteomes" id="UP000594118">
    <property type="component" value="Chromosome"/>
</dbReference>
<sequence>MANIPAVVAHNATQKDKLDLANITLIGTVVGPRGPMALVRLGSGKIHKVSAGDRLGRGAPRVLAIGNGQLQIASGSTVQVLKIPGS</sequence>
<reference evidence="1 2" key="1">
    <citation type="submission" date="2019-10" db="EMBL/GenBank/DDBJ databases">
        <title>Pseudopuniceibacterium sp. HQ09 islated from Antarctica.</title>
        <authorList>
            <person name="Liao L."/>
            <person name="Su S."/>
            <person name="Chen B."/>
            <person name="Yu Y."/>
        </authorList>
    </citation>
    <scope>NUCLEOTIDE SEQUENCE [LARGE SCALE GENOMIC DNA]</scope>
    <source>
        <strain evidence="1 2">HQ09</strain>
    </source>
</reference>
<accession>A0A7L9WJN9</accession>
<proteinExistence type="predicted"/>
<gene>
    <name evidence="1" type="ORF">F3W81_07130</name>
</gene>
<dbReference type="EMBL" id="CP045201">
    <property type="protein sequence ID" value="QOL80605.1"/>
    <property type="molecule type" value="Genomic_DNA"/>
</dbReference>
<name>A0A7L9WJN9_9RHOB</name>
<dbReference type="AlphaFoldDB" id="A0A7L9WJN9"/>
<dbReference type="KEGG" id="pshq:F3W81_07130"/>